<protein>
    <submittedName>
        <fullName evidence="2">Uncharacterized protein</fullName>
    </submittedName>
</protein>
<accession>A0A6A6J6V0</accession>
<dbReference type="Proteomes" id="UP000800097">
    <property type="component" value="Unassembled WGS sequence"/>
</dbReference>
<dbReference type="AlphaFoldDB" id="A0A6A6J6V0"/>
<feature type="compositionally biased region" description="Polar residues" evidence="1">
    <location>
        <begin position="111"/>
        <end position="121"/>
    </location>
</feature>
<organism evidence="2 3">
    <name type="scientific">Westerdykella ornata</name>
    <dbReference type="NCBI Taxonomy" id="318751"/>
    <lineage>
        <taxon>Eukaryota</taxon>
        <taxon>Fungi</taxon>
        <taxon>Dikarya</taxon>
        <taxon>Ascomycota</taxon>
        <taxon>Pezizomycotina</taxon>
        <taxon>Dothideomycetes</taxon>
        <taxon>Pleosporomycetidae</taxon>
        <taxon>Pleosporales</taxon>
        <taxon>Sporormiaceae</taxon>
        <taxon>Westerdykella</taxon>
    </lineage>
</organism>
<evidence type="ECO:0000313" key="3">
    <source>
        <dbReference type="Proteomes" id="UP000800097"/>
    </source>
</evidence>
<gene>
    <name evidence="2" type="ORF">EI97DRAFT_234999</name>
</gene>
<dbReference type="GeneID" id="54547163"/>
<name>A0A6A6J6V0_WESOR</name>
<dbReference type="RefSeq" id="XP_033649681.1">
    <property type="nucleotide sequence ID" value="XM_033793988.1"/>
</dbReference>
<evidence type="ECO:0000256" key="1">
    <source>
        <dbReference type="SAM" id="MobiDB-lite"/>
    </source>
</evidence>
<feature type="region of interest" description="Disordered" evidence="1">
    <location>
        <begin position="93"/>
        <end position="121"/>
    </location>
</feature>
<reference evidence="2" key="1">
    <citation type="journal article" date="2020" name="Stud. Mycol.">
        <title>101 Dothideomycetes genomes: a test case for predicting lifestyles and emergence of pathogens.</title>
        <authorList>
            <person name="Haridas S."/>
            <person name="Albert R."/>
            <person name="Binder M."/>
            <person name="Bloem J."/>
            <person name="Labutti K."/>
            <person name="Salamov A."/>
            <person name="Andreopoulos B."/>
            <person name="Baker S."/>
            <person name="Barry K."/>
            <person name="Bills G."/>
            <person name="Bluhm B."/>
            <person name="Cannon C."/>
            <person name="Castanera R."/>
            <person name="Culley D."/>
            <person name="Daum C."/>
            <person name="Ezra D."/>
            <person name="Gonzalez J."/>
            <person name="Henrissat B."/>
            <person name="Kuo A."/>
            <person name="Liang C."/>
            <person name="Lipzen A."/>
            <person name="Lutzoni F."/>
            <person name="Magnuson J."/>
            <person name="Mondo S."/>
            <person name="Nolan M."/>
            <person name="Ohm R."/>
            <person name="Pangilinan J."/>
            <person name="Park H.-J."/>
            <person name="Ramirez L."/>
            <person name="Alfaro M."/>
            <person name="Sun H."/>
            <person name="Tritt A."/>
            <person name="Yoshinaga Y."/>
            <person name="Zwiers L.-H."/>
            <person name="Turgeon B."/>
            <person name="Goodwin S."/>
            <person name="Spatafora J."/>
            <person name="Crous P."/>
            <person name="Grigoriev I."/>
        </authorList>
    </citation>
    <scope>NUCLEOTIDE SEQUENCE</scope>
    <source>
        <strain evidence="2">CBS 379.55</strain>
    </source>
</reference>
<sequence length="121" mass="13477">MNPTRSSIAVLTPTRSALPLLDRSPRHRNPHLNEMPDLDVLHLPYGWSRANNPEVNLRHAILSSSPKKKNVLPSRLCTVPTYVPELSIRQKNTPTQISHPKGHAGAPSLHQAGTTCTMRRQ</sequence>
<evidence type="ECO:0000313" key="2">
    <source>
        <dbReference type="EMBL" id="KAF2272142.1"/>
    </source>
</evidence>
<dbReference type="EMBL" id="ML986526">
    <property type="protein sequence ID" value="KAF2272142.1"/>
    <property type="molecule type" value="Genomic_DNA"/>
</dbReference>
<keyword evidence="3" id="KW-1185">Reference proteome</keyword>
<proteinExistence type="predicted"/>